<proteinExistence type="predicted"/>
<protein>
    <submittedName>
        <fullName evidence="1">Uncharacterized protein</fullName>
    </submittedName>
</protein>
<gene>
    <name evidence="1" type="ORF">RHSIM_Rhsim03G0127400</name>
</gene>
<accession>A0A834LSJ0</accession>
<evidence type="ECO:0000313" key="1">
    <source>
        <dbReference type="EMBL" id="KAF7148692.1"/>
    </source>
</evidence>
<comment type="caution">
    <text evidence="1">The sequence shown here is derived from an EMBL/GenBank/DDBJ whole genome shotgun (WGS) entry which is preliminary data.</text>
</comment>
<dbReference type="EMBL" id="WJXA01000003">
    <property type="protein sequence ID" value="KAF7148692.1"/>
    <property type="molecule type" value="Genomic_DNA"/>
</dbReference>
<organism evidence="1 2">
    <name type="scientific">Rhododendron simsii</name>
    <name type="common">Sims's rhododendron</name>
    <dbReference type="NCBI Taxonomy" id="118357"/>
    <lineage>
        <taxon>Eukaryota</taxon>
        <taxon>Viridiplantae</taxon>
        <taxon>Streptophyta</taxon>
        <taxon>Embryophyta</taxon>
        <taxon>Tracheophyta</taxon>
        <taxon>Spermatophyta</taxon>
        <taxon>Magnoliopsida</taxon>
        <taxon>eudicotyledons</taxon>
        <taxon>Gunneridae</taxon>
        <taxon>Pentapetalae</taxon>
        <taxon>asterids</taxon>
        <taxon>Ericales</taxon>
        <taxon>Ericaceae</taxon>
        <taxon>Ericoideae</taxon>
        <taxon>Rhodoreae</taxon>
        <taxon>Rhododendron</taxon>
    </lineage>
</organism>
<dbReference type="AlphaFoldDB" id="A0A834LSJ0"/>
<dbReference type="OrthoDB" id="1693469at2759"/>
<evidence type="ECO:0000313" key="2">
    <source>
        <dbReference type="Proteomes" id="UP000626092"/>
    </source>
</evidence>
<reference evidence="1" key="1">
    <citation type="submission" date="2019-11" db="EMBL/GenBank/DDBJ databases">
        <authorList>
            <person name="Liu Y."/>
            <person name="Hou J."/>
            <person name="Li T.-Q."/>
            <person name="Guan C.-H."/>
            <person name="Wu X."/>
            <person name="Wu H.-Z."/>
            <person name="Ling F."/>
            <person name="Zhang R."/>
            <person name="Shi X.-G."/>
            <person name="Ren J.-P."/>
            <person name="Chen E.-F."/>
            <person name="Sun J.-M."/>
        </authorList>
    </citation>
    <scope>NUCLEOTIDE SEQUENCE</scope>
    <source>
        <strain evidence="1">Adult_tree_wgs_1</strain>
        <tissue evidence="1">Leaves</tissue>
    </source>
</reference>
<keyword evidence="2" id="KW-1185">Reference proteome</keyword>
<name>A0A834LSJ0_RHOSS</name>
<sequence length="148" mass="16389">MQLSTLHQKILLGLETGMLTIHGDSGIHAPIEDNVPLLKIQHGEEDIALGGFSLDISNSVFSVRIDNDFVISNVAIKIMKKISHMLGLGLGRNLQCLAKFEARGTLMRTTGLEYFASNSSKAKKGDRLEDYFVKEKAKQIYQGQPEPF</sequence>
<dbReference type="Proteomes" id="UP000626092">
    <property type="component" value="Unassembled WGS sequence"/>
</dbReference>